<dbReference type="InterPro" id="IPR050180">
    <property type="entry name" value="RNR_Ribonuclease"/>
</dbReference>
<proteinExistence type="predicted"/>
<dbReference type="EMBL" id="CAJPEV010014030">
    <property type="protein sequence ID" value="CAG0906871.1"/>
    <property type="molecule type" value="Genomic_DNA"/>
</dbReference>
<dbReference type="AlphaFoldDB" id="A0A7R9AIX6"/>
<dbReference type="SUPFAM" id="SSF50249">
    <property type="entry name" value="Nucleic acid-binding proteins"/>
    <property type="match status" value="1"/>
</dbReference>
<feature type="domain" description="RNB" evidence="1">
    <location>
        <begin position="1"/>
        <end position="133"/>
    </location>
</feature>
<dbReference type="PANTHER" id="PTHR23355:SF9">
    <property type="entry name" value="DIS3-LIKE EXONUCLEASE 2"/>
    <property type="match status" value="1"/>
</dbReference>
<evidence type="ECO:0000313" key="2">
    <source>
        <dbReference type="EMBL" id="CAD7254897.1"/>
    </source>
</evidence>
<feature type="non-terminal residue" evidence="2">
    <location>
        <position position="148"/>
    </location>
</feature>
<dbReference type="GO" id="GO:0003723">
    <property type="term" value="F:RNA binding"/>
    <property type="evidence" value="ECO:0007669"/>
    <property type="project" value="InterPro"/>
</dbReference>
<dbReference type="InterPro" id="IPR001900">
    <property type="entry name" value="RNase_II/R"/>
</dbReference>
<dbReference type="Proteomes" id="UP000677054">
    <property type="component" value="Unassembled WGS sequence"/>
</dbReference>
<gene>
    <name evidence="2" type="ORF">DSTB1V02_LOCUS14643</name>
</gene>
<dbReference type="GO" id="GO:0004540">
    <property type="term" value="F:RNA nuclease activity"/>
    <property type="evidence" value="ECO:0007669"/>
    <property type="project" value="InterPro"/>
</dbReference>
<feature type="non-terminal residue" evidence="2">
    <location>
        <position position="1"/>
    </location>
</feature>
<dbReference type="OrthoDB" id="372421at2759"/>
<dbReference type="GO" id="GO:0006402">
    <property type="term" value="P:mRNA catabolic process"/>
    <property type="evidence" value="ECO:0007669"/>
    <property type="project" value="TreeGrafter"/>
</dbReference>
<dbReference type="PANTHER" id="PTHR23355">
    <property type="entry name" value="RIBONUCLEASE"/>
    <property type="match status" value="1"/>
</dbReference>
<dbReference type="InterPro" id="IPR012340">
    <property type="entry name" value="NA-bd_OB-fold"/>
</dbReference>
<evidence type="ECO:0000259" key="1">
    <source>
        <dbReference type="Pfam" id="PF00773"/>
    </source>
</evidence>
<dbReference type="EMBL" id="LR913548">
    <property type="protein sequence ID" value="CAD7254897.1"/>
    <property type="molecule type" value="Genomic_DNA"/>
</dbReference>
<accession>A0A7R9AIX6</accession>
<keyword evidence="3" id="KW-1185">Reference proteome</keyword>
<evidence type="ECO:0000313" key="3">
    <source>
        <dbReference type="Proteomes" id="UP000677054"/>
    </source>
</evidence>
<sequence>RFTYEEAQEVIETGKGDHADVIKLLQSIASIWREERFQKGAINFEAPEVQFVLDKDGVPLDIIPKVQKEANWLIEEYMLRANTSVARALDVYTKKKLIPAGVYRDHDVPDMAKLEQFRDSALKLGGHKLKKIDKPEQAAKILNDFLGS</sequence>
<reference evidence="2" key="1">
    <citation type="submission" date="2020-11" db="EMBL/GenBank/DDBJ databases">
        <authorList>
            <person name="Tran Van P."/>
        </authorList>
    </citation>
    <scope>NUCLEOTIDE SEQUENCE</scope>
</reference>
<organism evidence="2">
    <name type="scientific">Darwinula stevensoni</name>
    <dbReference type="NCBI Taxonomy" id="69355"/>
    <lineage>
        <taxon>Eukaryota</taxon>
        <taxon>Metazoa</taxon>
        <taxon>Ecdysozoa</taxon>
        <taxon>Arthropoda</taxon>
        <taxon>Crustacea</taxon>
        <taxon>Oligostraca</taxon>
        <taxon>Ostracoda</taxon>
        <taxon>Podocopa</taxon>
        <taxon>Podocopida</taxon>
        <taxon>Darwinulocopina</taxon>
        <taxon>Darwinuloidea</taxon>
        <taxon>Darwinulidae</taxon>
        <taxon>Darwinula</taxon>
    </lineage>
</organism>
<protein>
    <recommendedName>
        <fullName evidence="1">RNB domain-containing protein</fullName>
    </recommendedName>
</protein>
<dbReference type="Pfam" id="PF00773">
    <property type="entry name" value="RNB"/>
    <property type="match status" value="1"/>
</dbReference>
<dbReference type="GO" id="GO:0005829">
    <property type="term" value="C:cytosol"/>
    <property type="evidence" value="ECO:0007669"/>
    <property type="project" value="TreeGrafter"/>
</dbReference>
<name>A0A7R9AIX6_9CRUS</name>